<evidence type="ECO:0000256" key="1">
    <source>
        <dbReference type="ARBA" id="ARBA00012452"/>
    </source>
</evidence>
<evidence type="ECO:0000259" key="4">
    <source>
        <dbReference type="PROSITE" id="PS50404"/>
    </source>
</evidence>
<dbReference type="GO" id="GO:0005737">
    <property type="term" value="C:cytoplasm"/>
    <property type="evidence" value="ECO:0007669"/>
    <property type="project" value="TreeGrafter"/>
</dbReference>
<accession>A0A5A9GG04</accession>
<evidence type="ECO:0000256" key="2">
    <source>
        <dbReference type="ARBA" id="ARBA00022679"/>
    </source>
</evidence>
<evidence type="ECO:0000313" key="7">
    <source>
        <dbReference type="Proteomes" id="UP000324927"/>
    </source>
</evidence>
<dbReference type="InterPro" id="IPR040079">
    <property type="entry name" value="Glutathione_S-Trfase"/>
</dbReference>
<dbReference type="Gene3D" id="1.20.1050.10">
    <property type="match status" value="1"/>
</dbReference>
<dbReference type="SUPFAM" id="SSF52833">
    <property type="entry name" value="Thioredoxin-like"/>
    <property type="match status" value="1"/>
</dbReference>
<evidence type="ECO:0000256" key="3">
    <source>
        <dbReference type="ARBA" id="ARBA00047960"/>
    </source>
</evidence>
<dbReference type="Gene3D" id="3.40.30.10">
    <property type="entry name" value="Glutaredoxin"/>
    <property type="match status" value="1"/>
</dbReference>
<dbReference type="SUPFAM" id="SSF47616">
    <property type="entry name" value="GST C-terminal domain-like"/>
    <property type="match status" value="1"/>
</dbReference>
<gene>
    <name evidence="6" type="ORF">FZ942_25340</name>
</gene>
<evidence type="ECO:0000259" key="5">
    <source>
        <dbReference type="PROSITE" id="PS50405"/>
    </source>
</evidence>
<feature type="domain" description="GST N-terminal" evidence="4">
    <location>
        <begin position="5"/>
        <end position="84"/>
    </location>
</feature>
<dbReference type="Pfam" id="PF13409">
    <property type="entry name" value="GST_N_2"/>
    <property type="match status" value="1"/>
</dbReference>
<protein>
    <recommendedName>
        <fullName evidence="1">glutathione transferase</fullName>
        <ecNumber evidence="1">2.5.1.18</ecNumber>
    </recommendedName>
</protein>
<dbReference type="RefSeq" id="WP_149233851.1">
    <property type="nucleotide sequence ID" value="NZ_JALJXJ010000013.1"/>
</dbReference>
<comment type="catalytic activity">
    <reaction evidence="3">
        <text>RX + glutathione = an S-substituted glutathione + a halide anion + H(+)</text>
        <dbReference type="Rhea" id="RHEA:16437"/>
        <dbReference type="ChEBI" id="CHEBI:15378"/>
        <dbReference type="ChEBI" id="CHEBI:16042"/>
        <dbReference type="ChEBI" id="CHEBI:17792"/>
        <dbReference type="ChEBI" id="CHEBI:57925"/>
        <dbReference type="ChEBI" id="CHEBI:90779"/>
        <dbReference type="EC" id="2.5.1.18"/>
    </reaction>
</comment>
<evidence type="ECO:0000313" key="6">
    <source>
        <dbReference type="EMBL" id="KAA0593257.1"/>
    </source>
</evidence>
<dbReference type="SFLD" id="SFLDG01152">
    <property type="entry name" value="Main.3:_Omega-_and_Tau-like"/>
    <property type="match status" value="1"/>
</dbReference>
<dbReference type="PROSITE" id="PS50404">
    <property type="entry name" value="GST_NTER"/>
    <property type="match status" value="1"/>
</dbReference>
<keyword evidence="2 6" id="KW-0808">Transferase</keyword>
<dbReference type="SFLD" id="SFLDG00358">
    <property type="entry name" value="Main_(cytGST)"/>
    <property type="match status" value="1"/>
</dbReference>
<dbReference type="OrthoDB" id="9813092at2"/>
<dbReference type="FunFam" id="3.40.30.10:FF:000123">
    <property type="entry name" value="Glutathione transferase o1"/>
    <property type="match status" value="1"/>
</dbReference>
<dbReference type="EC" id="2.5.1.18" evidence="1"/>
<reference evidence="6 7" key="1">
    <citation type="submission" date="2019-08" db="EMBL/GenBank/DDBJ databases">
        <authorList>
            <person name="Grouzdev D."/>
            <person name="Tikhonova E."/>
            <person name="Kravchenko I."/>
        </authorList>
    </citation>
    <scope>NUCLEOTIDE SEQUENCE [LARGE SCALE GENOMIC DNA]</scope>
    <source>
        <strain evidence="6 7">59b</strain>
    </source>
</reference>
<dbReference type="InterPro" id="IPR045073">
    <property type="entry name" value="Omega/Tau-like"/>
</dbReference>
<dbReference type="AlphaFoldDB" id="A0A5A9GG04"/>
<dbReference type="PANTHER" id="PTHR43968:SF6">
    <property type="entry name" value="GLUTATHIONE S-TRANSFERASE OMEGA"/>
    <property type="match status" value="1"/>
</dbReference>
<sequence length="231" mass="25178">MNAMPSLRLISHQLCPYVQRAAITLAEKGVPHDRQVVDLSAKPDWFKAMSPLGKVPLLVVDGETVLFESAIICEYLDETQPEPRLHPENPVDRARHRAWVEFASATLNAIAGLYAAPDEVTYRAKAADLAGKMAWLEDALGRGPYFAGVRFSLVDAAFGPVFRYFDTFEATVPPLGVFDATPKVRAWRQALAARPSVSGAVTTDYPERLAAFLRGRGSYLSSLMPDGSAAG</sequence>
<dbReference type="InterPro" id="IPR036282">
    <property type="entry name" value="Glutathione-S-Trfase_C_sf"/>
</dbReference>
<comment type="caution">
    <text evidence="6">The sequence shown here is derived from an EMBL/GenBank/DDBJ whole genome shotgun (WGS) entry which is preliminary data.</text>
</comment>
<feature type="domain" description="GST C-terminal" evidence="5">
    <location>
        <begin position="89"/>
        <end position="212"/>
    </location>
</feature>
<dbReference type="PANTHER" id="PTHR43968">
    <property type="match status" value="1"/>
</dbReference>
<dbReference type="InterPro" id="IPR004045">
    <property type="entry name" value="Glutathione_S-Trfase_N"/>
</dbReference>
<proteinExistence type="predicted"/>
<dbReference type="InterPro" id="IPR036249">
    <property type="entry name" value="Thioredoxin-like_sf"/>
</dbReference>
<keyword evidence="7" id="KW-1185">Reference proteome</keyword>
<dbReference type="InterPro" id="IPR050983">
    <property type="entry name" value="GST_Omega/HSP26"/>
</dbReference>
<organism evidence="6 7">
    <name type="scientific">Azospirillum lipoferum</name>
    <dbReference type="NCBI Taxonomy" id="193"/>
    <lineage>
        <taxon>Bacteria</taxon>
        <taxon>Pseudomonadati</taxon>
        <taxon>Pseudomonadota</taxon>
        <taxon>Alphaproteobacteria</taxon>
        <taxon>Rhodospirillales</taxon>
        <taxon>Azospirillaceae</taxon>
        <taxon>Azospirillum</taxon>
    </lineage>
</organism>
<dbReference type="GO" id="GO:0004364">
    <property type="term" value="F:glutathione transferase activity"/>
    <property type="evidence" value="ECO:0007669"/>
    <property type="project" value="UniProtKB-EC"/>
</dbReference>
<name>A0A5A9GG04_AZOLI</name>
<dbReference type="PROSITE" id="PS50405">
    <property type="entry name" value="GST_CTER"/>
    <property type="match status" value="1"/>
</dbReference>
<dbReference type="Proteomes" id="UP000324927">
    <property type="component" value="Unassembled WGS sequence"/>
</dbReference>
<dbReference type="EMBL" id="VTTN01000012">
    <property type="protein sequence ID" value="KAA0593257.1"/>
    <property type="molecule type" value="Genomic_DNA"/>
</dbReference>
<dbReference type="SFLD" id="SFLDS00019">
    <property type="entry name" value="Glutathione_Transferase_(cytos"/>
    <property type="match status" value="1"/>
</dbReference>
<dbReference type="InterPro" id="IPR010987">
    <property type="entry name" value="Glutathione-S-Trfase_C-like"/>
</dbReference>
<dbReference type="Pfam" id="PF13410">
    <property type="entry name" value="GST_C_2"/>
    <property type="match status" value="1"/>
</dbReference>